<dbReference type="InterPro" id="IPR036974">
    <property type="entry name" value="PUA_sf"/>
</dbReference>
<comment type="caution">
    <text evidence="10">The sequence shown here is derived from an EMBL/GenBank/DDBJ whole genome shotgun (WGS) entry which is preliminary data.</text>
</comment>
<dbReference type="Pfam" id="PF01472">
    <property type="entry name" value="PUA"/>
    <property type="match status" value="1"/>
</dbReference>
<dbReference type="PROSITE" id="PS50890">
    <property type="entry name" value="PUA"/>
    <property type="match status" value="1"/>
</dbReference>
<dbReference type="OrthoDB" id="409889at2759"/>
<keyword evidence="2" id="KW-0028">Amino-acid biosynthesis</keyword>
<dbReference type="SUPFAM" id="SSF53633">
    <property type="entry name" value="Carbamate kinase-like"/>
    <property type="match status" value="1"/>
</dbReference>
<feature type="region of interest" description="Disordered" evidence="8">
    <location>
        <begin position="1"/>
        <end position="35"/>
    </location>
</feature>
<dbReference type="InterPro" id="IPR002478">
    <property type="entry name" value="PUA"/>
</dbReference>
<keyword evidence="5" id="KW-0547">Nucleotide-binding</keyword>
<dbReference type="GO" id="GO:0004349">
    <property type="term" value="F:glutamate 5-kinase activity"/>
    <property type="evidence" value="ECO:0007669"/>
    <property type="project" value="InterPro"/>
</dbReference>
<dbReference type="PANTHER" id="PTHR43654">
    <property type="entry name" value="GLUTAMATE 5-KINASE"/>
    <property type="match status" value="1"/>
</dbReference>
<evidence type="ECO:0000256" key="5">
    <source>
        <dbReference type="ARBA" id="ARBA00022741"/>
    </source>
</evidence>
<dbReference type="PANTHER" id="PTHR43654:SF3">
    <property type="entry name" value="GLUTAMATE 5-KINASE"/>
    <property type="match status" value="1"/>
</dbReference>
<dbReference type="Gene3D" id="3.40.1160.10">
    <property type="entry name" value="Acetylglutamate kinase-like"/>
    <property type="match status" value="2"/>
</dbReference>
<dbReference type="CDD" id="cd04242">
    <property type="entry name" value="AAK_G5K_ProB"/>
    <property type="match status" value="1"/>
</dbReference>
<feature type="compositionally biased region" description="Low complexity" evidence="8">
    <location>
        <begin position="1"/>
        <end position="28"/>
    </location>
</feature>
<dbReference type="AlphaFoldDB" id="A0A1Y1VF14"/>
<evidence type="ECO:0000313" key="10">
    <source>
        <dbReference type="EMBL" id="ORX54684.1"/>
    </source>
</evidence>
<dbReference type="InterPro" id="IPR015947">
    <property type="entry name" value="PUA-like_sf"/>
</dbReference>
<dbReference type="InterPro" id="IPR019797">
    <property type="entry name" value="Glutamate_5-kinase_CS"/>
</dbReference>
<evidence type="ECO:0000256" key="1">
    <source>
        <dbReference type="ARBA" id="ARBA00022490"/>
    </source>
</evidence>
<reference evidence="10 11" key="1">
    <citation type="submission" date="2016-08" db="EMBL/GenBank/DDBJ databases">
        <title>Genomes of anaerobic fungi encode conserved fungal cellulosomes for biomass hydrolysis.</title>
        <authorList>
            <consortium name="DOE Joint Genome Institute"/>
            <person name="Haitjema C.H."/>
            <person name="Gilmore S.P."/>
            <person name="Henske J.K."/>
            <person name="Solomon K.V."/>
            <person name="De Groot R."/>
            <person name="Kuo A."/>
            <person name="Mondo S.J."/>
            <person name="Salamov A.A."/>
            <person name="Labutti K."/>
            <person name="Zhao Z."/>
            <person name="Chiniquy J."/>
            <person name="Barry K."/>
            <person name="Brewer H.M."/>
            <person name="Purvine S.O."/>
            <person name="Wright A.T."/>
            <person name="Boxma B."/>
            <person name="Van Alen T."/>
            <person name="Hackstein J.H."/>
            <person name="Baker S.E."/>
            <person name="Grigoriev I.V."/>
            <person name="O'Malley M.A."/>
        </authorList>
    </citation>
    <scope>NUCLEOTIDE SEQUENCE [LARGE SCALE GENOMIC DNA]</scope>
    <source>
        <strain evidence="11">finn</strain>
    </source>
</reference>
<dbReference type="GO" id="GO:0005524">
    <property type="term" value="F:ATP binding"/>
    <property type="evidence" value="ECO:0007669"/>
    <property type="project" value="UniProtKB-KW"/>
</dbReference>
<dbReference type="InterPro" id="IPR001048">
    <property type="entry name" value="Asp/Glu/Uridylate_kinase"/>
</dbReference>
<reference evidence="10 11" key="2">
    <citation type="submission" date="2016-08" db="EMBL/GenBank/DDBJ databases">
        <title>Pervasive Adenine N6-methylation of Active Genes in Fungi.</title>
        <authorList>
            <consortium name="DOE Joint Genome Institute"/>
            <person name="Mondo S.J."/>
            <person name="Dannebaum R.O."/>
            <person name="Kuo R.C."/>
            <person name="Labutti K."/>
            <person name="Haridas S."/>
            <person name="Kuo A."/>
            <person name="Salamov A."/>
            <person name="Ahrendt S.R."/>
            <person name="Lipzen A."/>
            <person name="Sullivan W."/>
            <person name="Andreopoulos W.B."/>
            <person name="Clum A."/>
            <person name="Lindquist E."/>
            <person name="Daum C."/>
            <person name="Ramamoorthy G.K."/>
            <person name="Gryganskyi A."/>
            <person name="Culley D."/>
            <person name="Magnuson J.K."/>
            <person name="James T.Y."/>
            <person name="O'Malley M.A."/>
            <person name="Stajich J.E."/>
            <person name="Spatafora J.W."/>
            <person name="Visel A."/>
            <person name="Grigoriev I.V."/>
        </authorList>
    </citation>
    <scope>NUCLEOTIDE SEQUENCE [LARGE SCALE GENOMIC DNA]</scope>
    <source>
        <strain evidence="11">finn</strain>
    </source>
</reference>
<dbReference type="PRINTS" id="PR00474">
    <property type="entry name" value="GLU5KINASE"/>
</dbReference>
<dbReference type="NCBIfam" id="TIGR01027">
    <property type="entry name" value="proB"/>
    <property type="match status" value="1"/>
</dbReference>
<dbReference type="InterPro" id="IPR041739">
    <property type="entry name" value="G5K_ProB"/>
</dbReference>
<keyword evidence="1" id="KW-0963">Cytoplasm</keyword>
<dbReference type="SUPFAM" id="SSF88697">
    <property type="entry name" value="PUA domain-like"/>
    <property type="match status" value="1"/>
</dbReference>
<dbReference type="InterPro" id="IPR001057">
    <property type="entry name" value="Glu/AcGlu_kinase"/>
</dbReference>
<dbReference type="GO" id="GO:1901607">
    <property type="term" value="P:alpha-amino acid biosynthetic process"/>
    <property type="evidence" value="ECO:0007669"/>
    <property type="project" value="UniProtKB-ARBA"/>
</dbReference>
<feature type="domain" description="PUA" evidence="9">
    <location>
        <begin position="324"/>
        <end position="415"/>
    </location>
</feature>
<dbReference type="SMART" id="SM00359">
    <property type="entry name" value="PUA"/>
    <property type="match status" value="1"/>
</dbReference>
<sequence length="445" mass="48725">MSNLTQSTSLNSSQKSLSDSQKNLSDSQKNLRPFRNSSRKGLSIIIKIGTSSICDEVTHFTKLSTLSQLVETIVELKNNGNDVILVTSGAVGTGLRRLNQATKPKVISKIQAIAAVGQGKLMSQYDDLFDQFNQPIAQVLLTRNDLTERSAYLNACATFEELLNMNVVPIVNENDTISVAELRFGDNDTLSAITAGMVNADYLFLLTDVDALYTDNPRINPESKAIHEVDDISKLKSEISFTSSGSSLGTGGMATKLIAAELATAAGCKTVILSGKQPGDIIKVLDYAKEHPNEPPVIGTHFKAKENPMVDKKWWIMYGLATNGKLYIDKGAVSAVALHKSSLFAAGIKEVEGNFNAHESVLMVYKHTQEDGTIKEIEVGKGLVTYTSTEINRIKGHKSKDIYKLLGYMDSDYVIHRGNIAIMLTDEDKHIINLEEQCTCKEDKK</sequence>
<dbReference type="GO" id="GO:0005829">
    <property type="term" value="C:cytosol"/>
    <property type="evidence" value="ECO:0007669"/>
    <property type="project" value="TreeGrafter"/>
</dbReference>
<dbReference type="Gene3D" id="2.30.130.10">
    <property type="entry name" value="PUA domain"/>
    <property type="match status" value="1"/>
</dbReference>
<dbReference type="Proteomes" id="UP000193719">
    <property type="component" value="Unassembled WGS sequence"/>
</dbReference>
<organism evidence="10 11">
    <name type="scientific">Piromyces finnis</name>
    <dbReference type="NCBI Taxonomy" id="1754191"/>
    <lineage>
        <taxon>Eukaryota</taxon>
        <taxon>Fungi</taxon>
        <taxon>Fungi incertae sedis</taxon>
        <taxon>Chytridiomycota</taxon>
        <taxon>Chytridiomycota incertae sedis</taxon>
        <taxon>Neocallimastigomycetes</taxon>
        <taxon>Neocallimastigales</taxon>
        <taxon>Neocallimastigaceae</taxon>
        <taxon>Piromyces</taxon>
    </lineage>
</organism>
<dbReference type="CDD" id="cd21157">
    <property type="entry name" value="PUA_G5K"/>
    <property type="match status" value="1"/>
</dbReference>
<evidence type="ECO:0000313" key="11">
    <source>
        <dbReference type="Proteomes" id="UP000193719"/>
    </source>
</evidence>
<dbReference type="PIRSF" id="PIRSF000729">
    <property type="entry name" value="GK"/>
    <property type="match status" value="1"/>
</dbReference>
<accession>A0A1Y1VF14</accession>
<keyword evidence="6 10" id="KW-0418">Kinase</keyword>
<keyword evidence="3" id="KW-0641">Proline biosynthesis</keyword>
<keyword evidence="4" id="KW-0808">Transferase</keyword>
<evidence type="ECO:0000259" key="9">
    <source>
        <dbReference type="SMART" id="SM00359"/>
    </source>
</evidence>
<dbReference type="InterPro" id="IPR005715">
    <property type="entry name" value="Glu_5kinase/COase_Synthase"/>
</dbReference>
<proteinExistence type="inferred from homology"/>
<evidence type="ECO:0000256" key="8">
    <source>
        <dbReference type="SAM" id="MobiDB-lite"/>
    </source>
</evidence>
<dbReference type="GO" id="GO:0003723">
    <property type="term" value="F:RNA binding"/>
    <property type="evidence" value="ECO:0007669"/>
    <property type="project" value="InterPro"/>
</dbReference>
<keyword evidence="11" id="KW-1185">Reference proteome</keyword>
<dbReference type="FunFam" id="3.40.1160.10:FF:000018">
    <property type="entry name" value="Glutamate 5-kinase"/>
    <property type="match status" value="1"/>
</dbReference>
<dbReference type="EMBL" id="MCFH01000010">
    <property type="protein sequence ID" value="ORX54684.1"/>
    <property type="molecule type" value="Genomic_DNA"/>
</dbReference>
<dbReference type="InterPro" id="IPR011529">
    <property type="entry name" value="Glu_5kinase"/>
</dbReference>
<dbReference type="PROSITE" id="PS00902">
    <property type="entry name" value="GLUTAMATE_5_KINASE"/>
    <property type="match status" value="1"/>
</dbReference>
<name>A0A1Y1VF14_9FUNG</name>
<dbReference type="STRING" id="1754191.A0A1Y1VF14"/>
<evidence type="ECO:0000256" key="2">
    <source>
        <dbReference type="ARBA" id="ARBA00022605"/>
    </source>
</evidence>
<protein>
    <submittedName>
        <fullName evidence="10">Glutamate 5-kinase</fullName>
    </submittedName>
</protein>
<evidence type="ECO:0000256" key="4">
    <source>
        <dbReference type="ARBA" id="ARBA00022679"/>
    </source>
</evidence>
<dbReference type="Pfam" id="PF00696">
    <property type="entry name" value="AA_kinase"/>
    <property type="match status" value="1"/>
</dbReference>
<evidence type="ECO:0000256" key="6">
    <source>
        <dbReference type="ARBA" id="ARBA00022777"/>
    </source>
</evidence>
<evidence type="ECO:0000256" key="3">
    <source>
        <dbReference type="ARBA" id="ARBA00022650"/>
    </source>
</evidence>
<dbReference type="InterPro" id="IPR036393">
    <property type="entry name" value="AceGlu_kinase-like_sf"/>
</dbReference>
<evidence type="ECO:0000256" key="7">
    <source>
        <dbReference type="ARBA" id="ARBA00022840"/>
    </source>
</evidence>
<dbReference type="HAMAP" id="MF_00456">
    <property type="entry name" value="ProB"/>
    <property type="match status" value="1"/>
</dbReference>
<keyword evidence="7" id="KW-0067">ATP-binding</keyword>
<gene>
    <name evidence="10" type="ORF">BCR36DRAFT_581570</name>
</gene>